<feature type="compositionally biased region" description="Basic residues" evidence="1">
    <location>
        <begin position="296"/>
        <end position="309"/>
    </location>
</feature>
<name>A0A653KRC9_AERVE</name>
<feature type="region of interest" description="Disordered" evidence="1">
    <location>
        <begin position="1"/>
        <end position="20"/>
    </location>
</feature>
<feature type="region of interest" description="Disordered" evidence="1">
    <location>
        <begin position="31"/>
        <end position="51"/>
    </location>
</feature>
<feature type="compositionally biased region" description="Basic and acidic residues" evidence="1">
    <location>
        <begin position="268"/>
        <end position="278"/>
    </location>
</feature>
<protein>
    <submittedName>
        <fullName evidence="2">Uncharacterized protein</fullName>
    </submittedName>
</protein>
<reference evidence="2 3" key="1">
    <citation type="submission" date="2019-10" db="EMBL/GenBank/DDBJ databases">
        <authorList>
            <person name="Karimi E."/>
        </authorList>
    </citation>
    <scope>NUCLEOTIDE SEQUENCE [LARGE SCALE GENOMIC DNA]</scope>
    <source>
        <strain evidence="2">Aeromonas sp. 8C</strain>
    </source>
</reference>
<dbReference type="EMBL" id="CABWLC010000003">
    <property type="protein sequence ID" value="VXA81273.1"/>
    <property type="molecule type" value="Genomic_DNA"/>
</dbReference>
<proteinExistence type="predicted"/>
<feature type="region of interest" description="Disordered" evidence="1">
    <location>
        <begin position="100"/>
        <end position="157"/>
    </location>
</feature>
<evidence type="ECO:0000313" key="3">
    <source>
        <dbReference type="Proteomes" id="UP000439123"/>
    </source>
</evidence>
<evidence type="ECO:0000313" key="2">
    <source>
        <dbReference type="EMBL" id="VXA81273.1"/>
    </source>
</evidence>
<dbReference type="AlphaFoldDB" id="A0A653KRC9"/>
<dbReference type="Proteomes" id="UP000439123">
    <property type="component" value="Unassembled WGS sequence"/>
</dbReference>
<evidence type="ECO:0000256" key="1">
    <source>
        <dbReference type="SAM" id="MobiDB-lite"/>
    </source>
</evidence>
<feature type="region of interest" description="Disordered" evidence="1">
    <location>
        <begin position="268"/>
        <end position="327"/>
    </location>
</feature>
<organism evidence="2 3">
    <name type="scientific">Aeromonas veronii</name>
    <dbReference type="NCBI Taxonomy" id="654"/>
    <lineage>
        <taxon>Bacteria</taxon>
        <taxon>Pseudomonadati</taxon>
        <taxon>Pseudomonadota</taxon>
        <taxon>Gammaproteobacteria</taxon>
        <taxon>Aeromonadales</taxon>
        <taxon>Aeromonadaceae</taxon>
        <taxon>Aeromonas</taxon>
    </lineage>
</organism>
<gene>
    <name evidence="2" type="ORF">AERO8C_110023</name>
</gene>
<accession>A0A653KRC9</accession>
<sequence length="369" mass="40230">MLAASRDGGSRQMRKAPGSNTWRLSFMLSHPFHHGDPDEPHSPAADGTGHPAGRRWLALLERGDPRTAPCRLYRQPLSAGRAAVAPLGLVARATADSRPAGARCRLRHPPRRQPATVGHRHQPERCARQRRLYHERRHPDGPAGRLGRLSGQTRPPLLAHPAHRYRRFAAALQQHPLGRVALAVLVSGGGHHSRHPACSPSPLRPIHCPHLAHLHPAGDDRPARHSALPADRTVARGWSQPRHLGLVCGKRAHCHHIALLAAHPRIEQDDYRPRRPDDAAGTGLDSTAEHPLLQRTPRRRQTGRCRTGTRRPGALPASPAVAQSHAETGTLDAHGKHLSADETTNEKGPAVASPFCCIATTRLITPARQ</sequence>